<name>A0ABT7DT60_9NEIS</name>
<accession>A0ABT7DT60</accession>
<proteinExistence type="predicted"/>
<organism evidence="1 2">
    <name type="scientific">Parachitinimonas caeni</name>
    <dbReference type="NCBI Taxonomy" id="3031301"/>
    <lineage>
        <taxon>Bacteria</taxon>
        <taxon>Pseudomonadati</taxon>
        <taxon>Pseudomonadota</taxon>
        <taxon>Betaproteobacteria</taxon>
        <taxon>Neisseriales</taxon>
        <taxon>Chitinibacteraceae</taxon>
        <taxon>Parachitinimonas</taxon>
    </lineage>
</organism>
<evidence type="ECO:0000313" key="1">
    <source>
        <dbReference type="EMBL" id="MDK2123258.1"/>
    </source>
</evidence>
<keyword evidence="2" id="KW-1185">Reference proteome</keyword>
<dbReference type="RefSeq" id="WP_284099546.1">
    <property type="nucleotide sequence ID" value="NZ_JARRAF010000003.1"/>
</dbReference>
<reference evidence="1" key="1">
    <citation type="submission" date="2023-03" db="EMBL/GenBank/DDBJ databases">
        <title>Chitinimonas shenzhenensis gen. nov., sp. nov., a novel member of family Burkholderiaceae isolated from activated sludge collected in Shen Zhen, China.</title>
        <authorList>
            <person name="Wang X."/>
        </authorList>
    </citation>
    <scope>NUCLEOTIDE SEQUENCE</scope>
    <source>
        <strain evidence="1">DQS-5</strain>
    </source>
</reference>
<protein>
    <recommendedName>
        <fullName evidence="3">Transposase</fullName>
    </recommendedName>
</protein>
<evidence type="ECO:0000313" key="2">
    <source>
        <dbReference type="Proteomes" id="UP001172778"/>
    </source>
</evidence>
<evidence type="ECO:0008006" key="3">
    <source>
        <dbReference type="Google" id="ProtNLM"/>
    </source>
</evidence>
<comment type="caution">
    <text evidence="1">The sequence shown here is derived from an EMBL/GenBank/DDBJ whole genome shotgun (WGS) entry which is preliminary data.</text>
</comment>
<dbReference type="EMBL" id="JARRAF010000003">
    <property type="protein sequence ID" value="MDK2123258.1"/>
    <property type="molecule type" value="Genomic_DNA"/>
</dbReference>
<gene>
    <name evidence="1" type="ORF">PZA18_04240</name>
</gene>
<sequence length="75" mass="8641">MLTIMLYLFKEYGLVCDTSADWQNRDKQPEFRLLVQNITKILAAKALQAVPKVTKIDSGFTKYPLVKPEVGRKRL</sequence>
<dbReference type="Proteomes" id="UP001172778">
    <property type="component" value="Unassembled WGS sequence"/>
</dbReference>